<dbReference type="InterPro" id="IPR029044">
    <property type="entry name" value="Nucleotide-diphossugar_trans"/>
</dbReference>
<dbReference type="GO" id="GO:0008781">
    <property type="term" value="F:N-acylneuraminate cytidylyltransferase activity"/>
    <property type="evidence" value="ECO:0007669"/>
    <property type="project" value="TreeGrafter"/>
</dbReference>
<comment type="caution">
    <text evidence="1">The sequence shown here is derived from an EMBL/GenBank/DDBJ whole genome shotgun (WGS) entry which is preliminary data.</text>
</comment>
<dbReference type="CDD" id="cd02513">
    <property type="entry name" value="CMP-NeuAc_Synthase"/>
    <property type="match status" value="1"/>
</dbReference>
<organism evidence="1 2">
    <name type="scientific">Candidatus Giovannonibacteria bacterium RIFCSPLOWO2_01_FULL_44_16</name>
    <dbReference type="NCBI Taxonomy" id="1798348"/>
    <lineage>
        <taxon>Bacteria</taxon>
        <taxon>Candidatus Giovannoniibacteriota</taxon>
    </lineage>
</organism>
<name>A0A1F5X3M4_9BACT</name>
<dbReference type="PANTHER" id="PTHR21485">
    <property type="entry name" value="HAD SUPERFAMILY MEMBERS CMAS AND KDSC"/>
    <property type="match status" value="1"/>
</dbReference>
<dbReference type="PANTHER" id="PTHR21485:SF6">
    <property type="entry name" value="N-ACYLNEURAMINATE CYTIDYLYLTRANSFERASE-RELATED"/>
    <property type="match status" value="1"/>
</dbReference>
<dbReference type="InterPro" id="IPR003329">
    <property type="entry name" value="Cytidylyl_trans"/>
</dbReference>
<proteinExistence type="predicted"/>
<dbReference type="Proteomes" id="UP000178046">
    <property type="component" value="Unassembled WGS sequence"/>
</dbReference>
<reference evidence="1 2" key="1">
    <citation type="journal article" date="2016" name="Nat. Commun.">
        <title>Thousands of microbial genomes shed light on interconnected biogeochemical processes in an aquifer system.</title>
        <authorList>
            <person name="Anantharaman K."/>
            <person name="Brown C.T."/>
            <person name="Hug L.A."/>
            <person name="Sharon I."/>
            <person name="Castelle C.J."/>
            <person name="Probst A.J."/>
            <person name="Thomas B.C."/>
            <person name="Singh A."/>
            <person name="Wilkins M.J."/>
            <person name="Karaoz U."/>
            <person name="Brodie E.L."/>
            <person name="Williams K.H."/>
            <person name="Hubbard S.S."/>
            <person name="Banfield J.F."/>
        </authorList>
    </citation>
    <scope>NUCLEOTIDE SEQUENCE [LARGE SCALE GENOMIC DNA]</scope>
</reference>
<dbReference type="AlphaFoldDB" id="A0A1F5X3M4"/>
<accession>A0A1F5X3M4</accession>
<gene>
    <name evidence="1" type="ORF">A2924_03365</name>
</gene>
<dbReference type="Gene3D" id="3.90.550.10">
    <property type="entry name" value="Spore Coat Polysaccharide Biosynthesis Protein SpsA, Chain A"/>
    <property type="match status" value="1"/>
</dbReference>
<evidence type="ECO:0000313" key="2">
    <source>
        <dbReference type="Proteomes" id="UP000178046"/>
    </source>
</evidence>
<evidence type="ECO:0008006" key="3">
    <source>
        <dbReference type="Google" id="ProtNLM"/>
    </source>
</evidence>
<dbReference type="InterPro" id="IPR050793">
    <property type="entry name" value="CMP-NeuNAc_synthase"/>
</dbReference>
<evidence type="ECO:0000313" key="1">
    <source>
        <dbReference type="EMBL" id="OGF82525.1"/>
    </source>
</evidence>
<protein>
    <recommendedName>
        <fullName evidence="3">Acylneuraminate cytidylyltransferase</fullName>
    </recommendedName>
</protein>
<dbReference type="SUPFAM" id="SSF53448">
    <property type="entry name" value="Nucleotide-diphospho-sugar transferases"/>
    <property type="match status" value="1"/>
</dbReference>
<sequence>MNHKILGVITARGGSKSINKKNIKVLLKKPLIVYTIEAAKKSGVFDRIIVSTDSEEIAEVCRKHGVEVPFMRPAELAGDTTPHLPVMQHAVSWLREKEGYEPDYVMILQPTSPLRQAFHIKEAVQLIKSTGADSVLSAAEIPEIFHPLKALIHGEDGLLKLASGAPVRKRAIRRQDLPKSYWSVTAIYLFKTGLLYDKEAPNFYGEKVVPYVMHDKYAVDINEPKDWFLAEKALKNLYKENGDKIAHR</sequence>
<dbReference type="EMBL" id="MFIA01000024">
    <property type="protein sequence ID" value="OGF82525.1"/>
    <property type="molecule type" value="Genomic_DNA"/>
</dbReference>
<dbReference type="Pfam" id="PF02348">
    <property type="entry name" value="CTP_transf_3"/>
    <property type="match status" value="1"/>
</dbReference>